<gene>
    <name evidence="3" type="ORF">B4121_2033</name>
</gene>
<dbReference type="GO" id="GO:0005524">
    <property type="term" value="F:ATP binding"/>
    <property type="evidence" value="ECO:0007669"/>
    <property type="project" value="UniProtKB-UniRule"/>
</dbReference>
<organism evidence="3 4">
    <name type="scientific">Bacillus paralicheniformis</name>
    <dbReference type="NCBI Taxonomy" id="1648923"/>
    <lineage>
        <taxon>Bacteria</taxon>
        <taxon>Bacillati</taxon>
        <taxon>Bacillota</taxon>
        <taxon>Bacilli</taxon>
        <taxon>Bacillales</taxon>
        <taxon>Bacillaceae</taxon>
        <taxon>Bacillus</taxon>
    </lineage>
</organism>
<dbReference type="SMART" id="SM00219">
    <property type="entry name" value="TyrKc"/>
    <property type="match status" value="1"/>
</dbReference>
<feature type="domain" description="Protein kinase" evidence="2">
    <location>
        <begin position="23"/>
        <end position="267"/>
    </location>
</feature>
<dbReference type="InterPro" id="IPR017441">
    <property type="entry name" value="Protein_kinase_ATP_BS"/>
</dbReference>
<protein>
    <submittedName>
        <fullName evidence="3">Serine/threonine protein kinase</fullName>
    </submittedName>
</protein>
<name>A0A7Z1B495_9BACI</name>
<feature type="binding site" evidence="1">
    <location>
        <position position="52"/>
    </location>
    <ligand>
        <name>ATP</name>
        <dbReference type="ChEBI" id="CHEBI:30616"/>
    </ligand>
</feature>
<keyword evidence="1" id="KW-0067">ATP-binding</keyword>
<evidence type="ECO:0000313" key="4">
    <source>
        <dbReference type="Proteomes" id="UP000185604"/>
    </source>
</evidence>
<reference evidence="3 4" key="1">
    <citation type="journal article" date="2016" name="Front. Microbiol.">
        <title>High-Level Heat Resistance of Spores of Bacillus amyloliquefaciens and Bacillus licheniformis Results from the Presence of a spoVA Operon in a Tn1546 Transposon.</title>
        <authorList>
            <person name="Berendsen E.M."/>
            <person name="Koning R.A."/>
            <person name="Boekhorst J."/>
            <person name="de Jong A."/>
            <person name="Kuipers O.P."/>
            <person name="Wells-Bennik M.H."/>
        </authorList>
    </citation>
    <scope>NUCLEOTIDE SEQUENCE [LARGE SCALE GENOMIC DNA]</scope>
    <source>
        <strain evidence="3 4">B4121</strain>
    </source>
</reference>
<dbReference type="RefSeq" id="WP_059230702.1">
    <property type="nucleotide sequence ID" value="NZ_AP025342.1"/>
</dbReference>
<dbReference type="AlphaFoldDB" id="A0A7Z1B495"/>
<dbReference type="GO" id="GO:0004713">
    <property type="term" value="F:protein tyrosine kinase activity"/>
    <property type="evidence" value="ECO:0007669"/>
    <property type="project" value="InterPro"/>
</dbReference>
<evidence type="ECO:0000259" key="2">
    <source>
        <dbReference type="PROSITE" id="PS50011"/>
    </source>
</evidence>
<proteinExistence type="predicted"/>
<dbReference type="PANTHER" id="PTHR44167">
    <property type="entry name" value="OVARIAN-SPECIFIC SERINE/THREONINE-PROTEIN KINASE LOK-RELATED"/>
    <property type="match status" value="1"/>
</dbReference>
<dbReference type="Gene3D" id="3.30.200.20">
    <property type="entry name" value="Phosphorylase Kinase, domain 1"/>
    <property type="match status" value="1"/>
</dbReference>
<keyword evidence="1" id="KW-0547">Nucleotide-binding</keyword>
<comment type="caution">
    <text evidence="3">The sequence shown here is derived from an EMBL/GenBank/DDBJ whole genome shotgun (WGS) entry which is preliminary data.</text>
</comment>
<dbReference type="PANTHER" id="PTHR44167:SF24">
    <property type="entry name" value="SERINE_THREONINE-PROTEIN KINASE CHK2"/>
    <property type="match status" value="1"/>
</dbReference>
<dbReference type="InterPro" id="IPR011009">
    <property type="entry name" value="Kinase-like_dom_sf"/>
</dbReference>
<keyword evidence="3" id="KW-0418">Kinase</keyword>
<keyword evidence="3" id="KW-0808">Transferase</keyword>
<evidence type="ECO:0000313" key="3">
    <source>
        <dbReference type="EMBL" id="OLF93663.1"/>
    </source>
</evidence>
<dbReference type="Proteomes" id="UP000185604">
    <property type="component" value="Unassembled WGS sequence"/>
</dbReference>
<dbReference type="GO" id="GO:0004674">
    <property type="term" value="F:protein serine/threonine kinase activity"/>
    <property type="evidence" value="ECO:0007669"/>
    <property type="project" value="UniProtKB-KW"/>
</dbReference>
<dbReference type="PROSITE" id="PS00107">
    <property type="entry name" value="PROTEIN_KINASE_ATP"/>
    <property type="match status" value="1"/>
</dbReference>
<sequence>MKTLMRWLFDRPLKKGTVLEGRYRINRVLGMGSYGITYLAEELGRAGFRVIKQQRKTKAWTSAGRRSFNREAEILRELDLPVAPRIYEVLHAAGERFIVMEYIEGKTFEDLLFYDGHVFDEQQTISILKEVLHSVSFLHRRGIIHRDLRIPNLIVSGGTIRIIDFGLACHLTERERVDDRHPEKRLMRAVSVKSDFYALGHFALFLLYSEFTPSGEEEKSWEEELCLSSGFTSVLRKMLQIDQPYERAEDIIGDLTSCTAKKMKQPF</sequence>
<evidence type="ECO:0000256" key="1">
    <source>
        <dbReference type="PROSITE-ProRule" id="PRU10141"/>
    </source>
</evidence>
<accession>A0A7Z1B495</accession>
<dbReference type="Gene3D" id="1.10.510.10">
    <property type="entry name" value="Transferase(Phosphotransferase) domain 1"/>
    <property type="match status" value="1"/>
</dbReference>
<dbReference type="InterPro" id="IPR020635">
    <property type="entry name" value="Tyr_kinase_cat_dom"/>
</dbReference>
<dbReference type="SUPFAM" id="SSF56112">
    <property type="entry name" value="Protein kinase-like (PK-like)"/>
    <property type="match status" value="1"/>
</dbReference>
<dbReference type="EMBL" id="LKPO01000013">
    <property type="protein sequence ID" value="OLF93663.1"/>
    <property type="molecule type" value="Genomic_DNA"/>
</dbReference>
<dbReference type="Pfam" id="PF00069">
    <property type="entry name" value="Pkinase"/>
    <property type="match status" value="1"/>
</dbReference>
<dbReference type="PROSITE" id="PS50011">
    <property type="entry name" value="PROTEIN_KINASE_DOM"/>
    <property type="match status" value="1"/>
</dbReference>
<dbReference type="InterPro" id="IPR000719">
    <property type="entry name" value="Prot_kinase_dom"/>
</dbReference>
<keyword evidence="3" id="KW-0723">Serine/threonine-protein kinase</keyword>